<dbReference type="RefSeq" id="WP_020817315.1">
    <property type="nucleotide sequence ID" value="NZ_ATAY01000098.1"/>
</dbReference>
<dbReference type="STRING" id="1330534.L323_19830"/>
<name>U4QWT4_9FIRM</name>
<reference evidence="1 2" key="1">
    <citation type="journal article" date="2013" name="Genome Announc.">
        <title>Draft Genome Sequence of the Cellulolytic Bacterium Clostridium papyrosolvens C7 (ATCC 700395).</title>
        <authorList>
            <person name="Zepeda V."/>
            <person name="Dassa B."/>
            <person name="Borovok I."/>
            <person name="Lamed R."/>
            <person name="Bayer E.A."/>
            <person name="Cate J.H."/>
        </authorList>
    </citation>
    <scope>NUCLEOTIDE SEQUENCE [LARGE SCALE GENOMIC DNA]</scope>
    <source>
        <strain evidence="1 2">C7</strain>
    </source>
</reference>
<dbReference type="PATRIC" id="fig|1330534.3.peg.3938"/>
<comment type="caution">
    <text evidence="1">The sequence shown here is derived from an EMBL/GenBank/DDBJ whole genome shotgun (WGS) entry which is preliminary data.</text>
</comment>
<accession>U4QWT4</accession>
<dbReference type="EMBL" id="ATAY01000098">
    <property type="protein sequence ID" value="EPR07753.1"/>
    <property type="molecule type" value="Genomic_DNA"/>
</dbReference>
<evidence type="ECO:0000313" key="1">
    <source>
        <dbReference type="EMBL" id="EPR07753.1"/>
    </source>
</evidence>
<gene>
    <name evidence="1" type="ORF">L323_19830</name>
</gene>
<sequence length="97" mass="10569">MLTSQGISEITQAVKNLIDHGQYDIDGQTNIIAPYSVTVQGSKISVYFNFGEGVSGSFSNFKLISTSGNVLAEKADIITKPSEKGLLRRFNIEIKEV</sequence>
<dbReference type="OrthoDB" id="2111860at2"/>
<proteinExistence type="predicted"/>
<dbReference type="Proteomes" id="UP000016860">
    <property type="component" value="Unassembled WGS sequence"/>
</dbReference>
<protein>
    <submittedName>
        <fullName evidence="1">Uncharacterized protein</fullName>
    </submittedName>
</protein>
<evidence type="ECO:0000313" key="2">
    <source>
        <dbReference type="Proteomes" id="UP000016860"/>
    </source>
</evidence>
<organism evidence="1 2">
    <name type="scientific">Ruminiclostridium papyrosolvens C7</name>
    <dbReference type="NCBI Taxonomy" id="1330534"/>
    <lineage>
        <taxon>Bacteria</taxon>
        <taxon>Bacillati</taxon>
        <taxon>Bacillota</taxon>
        <taxon>Clostridia</taxon>
        <taxon>Eubacteriales</taxon>
        <taxon>Oscillospiraceae</taxon>
        <taxon>Ruminiclostridium</taxon>
    </lineage>
</organism>
<dbReference type="AlphaFoldDB" id="U4QWT4"/>